<accession>A0A9Q3BA07</accession>
<reference evidence="1" key="1">
    <citation type="submission" date="2021-03" db="EMBL/GenBank/DDBJ databases">
        <title>Draft genome sequence of rust myrtle Austropuccinia psidii MF-1, a brazilian biotype.</title>
        <authorList>
            <person name="Quecine M.C."/>
            <person name="Pachon D.M.R."/>
            <person name="Bonatelli M.L."/>
            <person name="Correr F.H."/>
            <person name="Franceschini L.M."/>
            <person name="Leite T.F."/>
            <person name="Margarido G.R.A."/>
            <person name="Almeida C.A."/>
            <person name="Ferrarezi J.A."/>
            <person name="Labate C.A."/>
        </authorList>
    </citation>
    <scope>NUCLEOTIDE SEQUENCE</scope>
    <source>
        <strain evidence="1">MF-1</strain>
    </source>
</reference>
<protein>
    <submittedName>
        <fullName evidence="1">Uncharacterized protein</fullName>
    </submittedName>
</protein>
<proteinExistence type="predicted"/>
<name>A0A9Q3BA07_9BASI</name>
<dbReference type="AlphaFoldDB" id="A0A9Q3BA07"/>
<evidence type="ECO:0000313" key="1">
    <source>
        <dbReference type="EMBL" id="MBW0461338.1"/>
    </source>
</evidence>
<gene>
    <name evidence="1" type="ORF">O181_001053</name>
</gene>
<dbReference type="Proteomes" id="UP000765509">
    <property type="component" value="Unassembled WGS sequence"/>
</dbReference>
<comment type="caution">
    <text evidence="1">The sequence shown here is derived from an EMBL/GenBank/DDBJ whole genome shotgun (WGS) entry which is preliminary data.</text>
</comment>
<sequence length="126" mass="14293">MSDVEPESPGQPLPSISWISNQISELFKLLDKGYKRLANNPRAKGDHNNKRQQLTPYPHIFKAQGFGNIPNNMTSNWVAPEALESLTEVERRVIKLQEPVDLSPSIDNLRSMTRCPTVTQSSYMQK</sequence>
<keyword evidence="2" id="KW-1185">Reference proteome</keyword>
<dbReference type="EMBL" id="AVOT02000144">
    <property type="protein sequence ID" value="MBW0461338.1"/>
    <property type="molecule type" value="Genomic_DNA"/>
</dbReference>
<evidence type="ECO:0000313" key="2">
    <source>
        <dbReference type="Proteomes" id="UP000765509"/>
    </source>
</evidence>
<organism evidence="1 2">
    <name type="scientific">Austropuccinia psidii MF-1</name>
    <dbReference type="NCBI Taxonomy" id="1389203"/>
    <lineage>
        <taxon>Eukaryota</taxon>
        <taxon>Fungi</taxon>
        <taxon>Dikarya</taxon>
        <taxon>Basidiomycota</taxon>
        <taxon>Pucciniomycotina</taxon>
        <taxon>Pucciniomycetes</taxon>
        <taxon>Pucciniales</taxon>
        <taxon>Sphaerophragmiaceae</taxon>
        <taxon>Austropuccinia</taxon>
    </lineage>
</organism>